<dbReference type="EMBL" id="JAGTJR010000041">
    <property type="protein sequence ID" value="KAH7032167.1"/>
    <property type="molecule type" value="Genomic_DNA"/>
</dbReference>
<evidence type="ECO:0000313" key="5">
    <source>
        <dbReference type="EMBL" id="KAH7032167.1"/>
    </source>
</evidence>
<dbReference type="PANTHER" id="PTHR33365">
    <property type="entry name" value="YALI0B05434P"/>
    <property type="match status" value="1"/>
</dbReference>
<gene>
    <name evidence="5" type="ORF">B0J12DRAFT_767785</name>
</gene>
<evidence type="ECO:0000256" key="4">
    <source>
        <dbReference type="SAM" id="Phobius"/>
    </source>
</evidence>
<evidence type="ECO:0008006" key="7">
    <source>
        <dbReference type="Google" id="ProtNLM"/>
    </source>
</evidence>
<reference evidence="5 6" key="1">
    <citation type="journal article" date="2021" name="Nat. Commun.">
        <title>Genetic determinants of endophytism in the Arabidopsis root mycobiome.</title>
        <authorList>
            <person name="Mesny F."/>
            <person name="Miyauchi S."/>
            <person name="Thiergart T."/>
            <person name="Pickel B."/>
            <person name="Atanasova L."/>
            <person name="Karlsson M."/>
            <person name="Huettel B."/>
            <person name="Barry K.W."/>
            <person name="Haridas S."/>
            <person name="Chen C."/>
            <person name="Bauer D."/>
            <person name="Andreopoulos W."/>
            <person name="Pangilinan J."/>
            <person name="LaButti K."/>
            <person name="Riley R."/>
            <person name="Lipzen A."/>
            <person name="Clum A."/>
            <person name="Drula E."/>
            <person name="Henrissat B."/>
            <person name="Kohler A."/>
            <person name="Grigoriev I.V."/>
            <person name="Martin F.M."/>
            <person name="Hacquard S."/>
        </authorList>
    </citation>
    <scope>NUCLEOTIDE SEQUENCE [LARGE SCALE GENOMIC DNA]</scope>
    <source>
        <strain evidence="5 6">MPI-SDFR-AT-0080</strain>
    </source>
</reference>
<proteinExistence type="inferred from homology"/>
<keyword evidence="6" id="KW-1185">Reference proteome</keyword>
<evidence type="ECO:0000256" key="3">
    <source>
        <dbReference type="ARBA" id="ARBA00035112"/>
    </source>
</evidence>
<keyword evidence="4" id="KW-0812">Transmembrane</keyword>
<comment type="caution">
    <text evidence="5">The sequence shown here is derived from an EMBL/GenBank/DDBJ whole genome shotgun (WGS) entry which is preliminary data.</text>
</comment>
<dbReference type="PANTHER" id="PTHR33365:SF11">
    <property type="entry name" value="TAT PATHWAY SIGNAL SEQUENCE"/>
    <property type="match status" value="1"/>
</dbReference>
<feature type="transmembrane region" description="Helical" evidence="4">
    <location>
        <begin position="46"/>
        <end position="66"/>
    </location>
</feature>
<evidence type="ECO:0000256" key="2">
    <source>
        <dbReference type="ARBA" id="ARBA00023002"/>
    </source>
</evidence>
<dbReference type="Pfam" id="PF11807">
    <property type="entry name" value="UstYa"/>
    <property type="match status" value="1"/>
</dbReference>
<comment type="pathway">
    <text evidence="1">Mycotoxin biosynthesis.</text>
</comment>
<dbReference type="Proteomes" id="UP000774617">
    <property type="component" value="Unassembled WGS sequence"/>
</dbReference>
<protein>
    <recommendedName>
        <fullName evidence="7">Tat pathway signal sequence</fullName>
    </recommendedName>
</protein>
<evidence type="ECO:0000313" key="6">
    <source>
        <dbReference type="Proteomes" id="UP000774617"/>
    </source>
</evidence>
<keyword evidence="2" id="KW-0560">Oxidoreductase</keyword>
<keyword evidence="4" id="KW-0472">Membrane</keyword>
<sequence>MHLPWSKQRAEFGDKSDTEELLPQETKGYYDRLLPLSSKGRNARPIFFNAAVILLAVSVGLVIGYWCRGQEPTLSDYGISLSPFPPEIFERHEKPFVPDPGFVGPSEEAAQNWEELNSGWVSIYLPNPEDYGLYDPGLQAPFFLFDTAPKEALPLAKKFYALNNLHILHCTHNIRKQFNKALYFPEKFDLANDEMQIIHIEHCFEYIRLSMMCADYMAFETDAPPGSPPEYTKGGVGWGVVHKCINWERLMQFQKDQVALYNSTWQKG</sequence>
<evidence type="ECO:0000256" key="1">
    <source>
        <dbReference type="ARBA" id="ARBA00004685"/>
    </source>
</evidence>
<keyword evidence="4" id="KW-1133">Transmembrane helix</keyword>
<dbReference type="InterPro" id="IPR021765">
    <property type="entry name" value="UstYa-like"/>
</dbReference>
<name>A0ABQ8FX29_9PEZI</name>
<organism evidence="5 6">
    <name type="scientific">Macrophomina phaseolina</name>
    <dbReference type="NCBI Taxonomy" id="35725"/>
    <lineage>
        <taxon>Eukaryota</taxon>
        <taxon>Fungi</taxon>
        <taxon>Dikarya</taxon>
        <taxon>Ascomycota</taxon>
        <taxon>Pezizomycotina</taxon>
        <taxon>Dothideomycetes</taxon>
        <taxon>Dothideomycetes incertae sedis</taxon>
        <taxon>Botryosphaeriales</taxon>
        <taxon>Botryosphaeriaceae</taxon>
        <taxon>Macrophomina</taxon>
    </lineage>
</organism>
<accession>A0ABQ8FX29</accession>
<comment type="similarity">
    <text evidence="3">Belongs to the ustYa family.</text>
</comment>